<dbReference type="Gene3D" id="2.60.40.10">
    <property type="entry name" value="Immunoglobulins"/>
    <property type="match status" value="4"/>
</dbReference>
<reference evidence="4 5" key="1">
    <citation type="journal article" date="2012" name="BMC Genomics">
        <title>Sequencing the genome of Marssonina brunnea reveals fungus-poplar co-evolution.</title>
        <authorList>
            <person name="Zhu S."/>
            <person name="Cao Y.-Z."/>
            <person name="Jiang C."/>
            <person name="Tan B.-Y."/>
            <person name="Wang Z."/>
            <person name="Feng S."/>
            <person name="Zhang L."/>
            <person name="Su X.-H."/>
            <person name="Brejova B."/>
            <person name="Vinar T."/>
            <person name="Xu M."/>
            <person name="Wang M.-X."/>
            <person name="Zhang S.-G."/>
            <person name="Huang M.-R."/>
            <person name="Wu R."/>
            <person name="Zhou Y."/>
        </authorList>
    </citation>
    <scope>NUCLEOTIDE SEQUENCE [LARGE SCALE GENOMIC DNA]</scope>
    <source>
        <strain evidence="4 5">MB_m1</strain>
    </source>
</reference>
<dbReference type="GO" id="GO:0016020">
    <property type="term" value="C:membrane"/>
    <property type="evidence" value="ECO:0007669"/>
    <property type="project" value="InterPro"/>
</dbReference>
<feature type="region of interest" description="Disordered" evidence="1">
    <location>
        <begin position="563"/>
        <end position="655"/>
    </location>
</feature>
<feature type="region of interest" description="Disordered" evidence="1">
    <location>
        <begin position="848"/>
        <end position="868"/>
    </location>
</feature>
<evidence type="ECO:0000313" key="4">
    <source>
        <dbReference type="EMBL" id="EKD14432.1"/>
    </source>
</evidence>
<keyword evidence="5" id="KW-1185">Reference proteome</keyword>
<dbReference type="InterPro" id="IPR015919">
    <property type="entry name" value="Cadherin-like_sf"/>
</dbReference>
<evidence type="ECO:0000313" key="5">
    <source>
        <dbReference type="Proteomes" id="UP000006753"/>
    </source>
</evidence>
<organism evidence="4 5">
    <name type="scientific">Marssonina brunnea f. sp. multigermtubi (strain MB_m1)</name>
    <name type="common">Marssonina leaf spot fungus</name>
    <dbReference type="NCBI Taxonomy" id="1072389"/>
    <lineage>
        <taxon>Eukaryota</taxon>
        <taxon>Fungi</taxon>
        <taxon>Dikarya</taxon>
        <taxon>Ascomycota</taxon>
        <taxon>Pezizomycotina</taxon>
        <taxon>Leotiomycetes</taxon>
        <taxon>Helotiales</taxon>
        <taxon>Drepanopezizaceae</taxon>
        <taxon>Drepanopeziza</taxon>
    </lineage>
</organism>
<feature type="region of interest" description="Disordered" evidence="1">
    <location>
        <begin position="427"/>
        <end position="457"/>
    </location>
</feature>
<protein>
    <submittedName>
        <fullName evidence="4">Transmembrane glycoprotein</fullName>
    </submittedName>
</protein>
<dbReference type="InterPro" id="IPR006644">
    <property type="entry name" value="Cadg"/>
</dbReference>
<gene>
    <name evidence="4" type="ORF">MBM_07153</name>
</gene>
<feature type="region of interest" description="Disordered" evidence="1">
    <location>
        <begin position="950"/>
        <end position="1067"/>
    </location>
</feature>
<feature type="compositionally biased region" description="Polar residues" evidence="1">
    <location>
        <begin position="616"/>
        <end position="655"/>
    </location>
</feature>
<dbReference type="OMA" id="TPMPSWI"/>
<dbReference type="RefSeq" id="XP_007295042.1">
    <property type="nucleotide sequence ID" value="XM_007294980.1"/>
</dbReference>
<keyword evidence="2" id="KW-0732">Signal</keyword>
<evidence type="ECO:0000259" key="3">
    <source>
        <dbReference type="SMART" id="SM00736"/>
    </source>
</evidence>
<dbReference type="HOGENOM" id="CLU_269618_0_0_1"/>
<feature type="domain" description="Dystroglycan-type cadherin-like" evidence="3">
    <location>
        <begin position="336"/>
        <end position="427"/>
    </location>
</feature>
<accession>K1WPW4</accession>
<name>K1WPW4_MARBU</name>
<dbReference type="GO" id="GO:0005509">
    <property type="term" value="F:calcium ion binding"/>
    <property type="evidence" value="ECO:0007669"/>
    <property type="project" value="InterPro"/>
</dbReference>
<dbReference type="InParanoid" id="K1WPW4"/>
<dbReference type="KEGG" id="mbe:MBM_07153"/>
<dbReference type="EMBL" id="JH921445">
    <property type="protein sequence ID" value="EKD14432.1"/>
    <property type="molecule type" value="Genomic_DNA"/>
</dbReference>
<keyword evidence="4" id="KW-0812">Transmembrane</keyword>
<feature type="chain" id="PRO_5003853014" evidence="2">
    <location>
        <begin position="20"/>
        <end position="1102"/>
    </location>
</feature>
<feature type="signal peptide" evidence="2">
    <location>
        <begin position="1"/>
        <end position="19"/>
    </location>
</feature>
<dbReference type="SUPFAM" id="SSF49313">
    <property type="entry name" value="Cadherin-like"/>
    <property type="match status" value="4"/>
</dbReference>
<dbReference type="AlphaFoldDB" id="K1WPW4"/>
<dbReference type="Pfam" id="PF05345">
    <property type="entry name" value="He_PIG"/>
    <property type="match status" value="3"/>
</dbReference>
<feature type="compositionally biased region" description="Basic and acidic residues" evidence="1">
    <location>
        <begin position="972"/>
        <end position="1007"/>
    </location>
</feature>
<feature type="region of interest" description="Disordered" evidence="1">
    <location>
        <begin position="809"/>
        <end position="830"/>
    </location>
</feature>
<evidence type="ECO:0000256" key="1">
    <source>
        <dbReference type="SAM" id="MobiDB-lite"/>
    </source>
</evidence>
<dbReference type="STRING" id="1072389.K1WPW4"/>
<proteinExistence type="predicted"/>
<feature type="domain" description="Dystroglycan-type cadherin-like" evidence="3">
    <location>
        <begin position="245"/>
        <end position="335"/>
    </location>
</feature>
<dbReference type="OrthoDB" id="41532at2759"/>
<dbReference type="eggNOG" id="ENOG502QURR">
    <property type="taxonomic scope" value="Eukaryota"/>
</dbReference>
<feature type="compositionally biased region" description="Polar residues" evidence="1">
    <location>
        <begin position="590"/>
        <end position="607"/>
    </location>
</feature>
<feature type="compositionally biased region" description="Polar residues" evidence="1">
    <location>
        <begin position="848"/>
        <end position="859"/>
    </location>
</feature>
<dbReference type="SMART" id="SM00736">
    <property type="entry name" value="CADG"/>
    <property type="match status" value="4"/>
</dbReference>
<feature type="domain" description="Dystroglycan-type cadherin-like" evidence="3">
    <location>
        <begin position="140"/>
        <end position="239"/>
    </location>
</feature>
<dbReference type="Proteomes" id="UP000006753">
    <property type="component" value="Unassembled WGS sequence"/>
</dbReference>
<feature type="domain" description="Dystroglycan-type cadherin-like" evidence="3">
    <location>
        <begin position="22"/>
        <end position="120"/>
    </location>
</feature>
<sequence>MALRGVFSAVAIFASITNAIPTVAFPLNSQVPPAARINMLFSYTFPSSTFSSTLPMTYTLSSGPDWLSLDSNSRTLSGTPSTEDVGTDVVTDVPIILMASDADGSVTLDARLVISQNPAPSLSIPATQLEKAGEFSAPSTLLYHPSTPFNIKLDPGTFTSNGSDATFAYYALSTNNTPMPSWIQFDGSTLAFSGQTPDYQSLILPPQTFGIQLIASDVEGFSGTSMFFEIEVGVHLFAFNPADTVVNVTVGGDFSFDGLSGNLELDGQVAKPTDIVSATAQTPSWIIFDNTTLTLTGTVPPDATSVNITMLATNIYGDTADVIIRVVITGALFSRSIGDFNATIGSNFSYDLSTYLTNKADTVLTAKIPPHKNWLSLDSETFTLAGEISSEAEPETIDIELSARSKSTNKEESESFKLLLVESNTTSTNSTTSTATRASSKNTSKGPAATASTTSEPAAVAASSSKRLSSNAILAISIPIGVVFCTLLLALCCYCHRRRKAKQGKEFGKIEKREISSPLESSRPSIVEVYYQPSPLIPVPPPRPLQLDMSAFGISGGSRPGAVIGPIKGTDTAGRGRKKLADNPLRRSKTMSNPRLSQLINGDSHNSGFGRRGSKSDNALSTSEDSWRYTQGSTQLDLRSSGTGSSRTQPLTRNYSNYSRKGHVRRSTVLTSAIQDPSHPARESYHHGQVTADTILNLRDSNFSDRQLDSFSAIQNQANFRESNEPLPSIENSVVQPAALKPAKRRSRLMNTIDRPRAIGHGRPGSAASIGGIMKRQSIGHGQDYAPPHNMRRDSRTWLTVATSLETDKRRSVASASSTTYEEPMRRTRAMSPWKTIRQVTKSPSINYHPSVLSESSGNSRLSRPVSRRVGSSPFFGGSSIRNSKKIAKIANDRRPSFRSSYADSPTVPEESMMDNLEARIMRGMREMSDETDRDSFGISYSLAREGTRQLNSYHQGQMERSRTGGSLMSAESRDSRFESAAELDNLDRDRSPGPGRRGEEGERGDESEFEDYLPDGYSDGSWETQRSRERAGNVELSSGGEEVEPGRGPGRGNSKSTPSSPEVGRAARIVRGAGRRPVSVDARAATRVVTQRGEIDYTAYI</sequence>
<evidence type="ECO:0000256" key="2">
    <source>
        <dbReference type="SAM" id="SignalP"/>
    </source>
</evidence>
<dbReference type="InterPro" id="IPR013783">
    <property type="entry name" value="Ig-like_fold"/>
</dbReference>
<keyword evidence="4" id="KW-0472">Membrane</keyword>
<dbReference type="GeneID" id="18763088"/>